<dbReference type="Ensembl" id="ENSSSCT00065013686.1">
    <property type="protein sequence ID" value="ENSSSCP00065005585.1"/>
    <property type="gene ID" value="ENSSSCG00065010309.1"/>
</dbReference>
<dbReference type="Pfam" id="PF20490">
    <property type="entry name" value="SCGB3A"/>
    <property type="match status" value="1"/>
</dbReference>
<dbReference type="Ensembl" id="ENSSSCT00025071671.1">
    <property type="protein sequence ID" value="ENSSSCP00025031047.1"/>
    <property type="gene ID" value="ENSSSCG00025052412.1"/>
</dbReference>
<accession>A0A8D0SF85</accession>
<feature type="signal peptide" evidence="1">
    <location>
        <begin position="1"/>
        <end position="20"/>
    </location>
</feature>
<evidence type="ECO:0000313" key="3">
    <source>
        <dbReference type="Ensembl" id="ENSSSCP00070045729.1"/>
    </source>
</evidence>
<dbReference type="AlphaFoldDB" id="A0A8D0SF85"/>
<dbReference type="Ensembl" id="ENSSSCT00050034697.1">
    <property type="protein sequence ID" value="ENSSSCP00050014451.1"/>
    <property type="gene ID" value="ENSSSCG00050025761.1"/>
</dbReference>
<dbReference type="Proteomes" id="UP000694724">
    <property type="component" value="Unplaced"/>
</dbReference>
<proteinExistence type="predicted"/>
<evidence type="ECO:0000256" key="1">
    <source>
        <dbReference type="SAM" id="SignalP"/>
    </source>
</evidence>
<dbReference type="Ensembl" id="ENSSSCT00070053957.1">
    <property type="protein sequence ID" value="ENSSSCP00070045729.1"/>
    <property type="gene ID" value="ENSSSCG00070026912.1"/>
</dbReference>
<dbReference type="OMA" id="MELTATF"/>
<reference evidence="3 4" key="1">
    <citation type="submission" date="2017-08" db="EMBL/GenBank/DDBJ databases">
        <title>USMARCv1.0.</title>
        <authorList>
            <person name="Hannum G.I."/>
            <person name="Koren S."/>
            <person name="Schroeder S.G."/>
            <person name="Chin S.C."/>
            <person name="Nonneman D.J."/>
            <person name="Becker S.A."/>
            <person name="Rosen B.D."/>
            <person name="Bickhart D.M."/>
            <person name="Putnam N.H."/>
            <person name="Green R.E."/>
            <person name="Tuggle C.K."/>
            <person name="Liu H."/>
            <person name="Rohrer G.A."/>
            <person name="Warr A."/>
            <person name="Hall R."/>
            <person name="Kim K."/>
            <person name="Hume D.A."/>
            <person name="Talbot R."/>
            <person name="Chow W."/>
            <person name="Howe K."/>
            <person name="Schwartz A.S."/>
            <person name="Watson M."/>
            <person name="Archibald A.L."/>
            <person name="Phillippy A.M."/>
            <person name="Smith T.P.L."/>
        </authorList>
    </citation>
    <scope>NUCLEOTIDE SEQUENCE [LARGE SCALE GENOMIC DNA]</scope>
</reference>
<dbReference type="PANTHER" id="PTHR34829">
    <property type="entry name" value="SECRETOGLOBIN FAMILY 3A MEMBER 2"/>
    <property type="match status" value="1"/>
</dbReference>
<reference evidence="2" key="2">
    <citation type="submission" date="2025-05" db="UniProtKB">
        <authorList>
            <consortium name="Ensembl"/>
        </authorList>
    </citation>
    <scope>IDENTIFICATION</scope>
</reference>
<dbReference type="KEGG" id="ssc:100515999"/>
<evidence type="ECO:0000313" key="4">
    <source>
        <dbReference type="Proteomes" id="UP000314985"/>
    </source>
</evidence>
<sequence length="101" mass="10653">MKLITAILVIFVALLSHSAAAFLRNKPRVPHMDALAPAVDATTGVVANPLFKGFNPLKFMLASLGIPVDHLVEGSRKCVAELGPEAMGALKALLKALTFFG</sequence>
<dbReference type="Ensembl" id="ENSSSCT00060107374.1">
    <property type="protein sequence ID" value="ENSSSCP00060047617.1"/>
    <property type="gene ID" value="ENSSSCG00060077877.1"/>
</dbReference>
<evidence type="ECO:0000313" key="2">
    <source>
        <dbReference type="Ensembl" id="ENSSSCP00025031047.1"/>
    </source>
</evidence>
<dbReference type="GeneID" id="100515999"/>
<keyword evidence="1" id="KW-0732">Signal</keyword>
<dbReference type="Proteomes" id="UP000694726">
    <property type="component" value="Unplaced"/>
</dbReference>
<protein>
    <submittedName>
        <fullName evidence="2">Secretoglobin family 3A member 1</fullName>
    </submittedName>
</protein>
<name>A0A8D0SF85_PIG</name>
<feature type="chain" id="PRO_5044684144" evidence="1">
    <location>
        <begin position="21"/>
        <end position="101"/>
    </location>
</feature>
<dbReference type="Proteomes" id="UP000694727">
    <property type="component" value="Unplaced"/>
</dbReference>
<dbReference type="RefSeq" id="XP_003123674.1">
    <property type="nucleotide sequence ID" value="XM_003123626.4"/>
</dbReference>
<dbReference type="Ensembl" id="ENSSSCT00055024667.1">
    <property type="protein sequence ID" value="ENSSSCP00055019575.1"/>
    <property type="gene ID" value="ENSSSCG00055012541.1"/>
</dbReference>
<dbReference type="InterPro" id="IPR040301">
    <property type="entry name" value="Secretoglobin_3A"/>
</dbReference>
<dbReference type="Ensembl" id="ENSSSCT00035013655.1">
    <property type="protein sequence ID" value="ENSSSCP00035004619.1"/>
    <property type="gene ID" value="ENSSSCG00035010905.1"/>
</dbReference>
<dbReference type="Ensembl" id="ENSSSCT00015103745.1">
    <property type="protein sequence ID" value="ENSSSCP00015043316.1"/>
    <property type="gene ID" value="ENSSSCG00015076848.1"/>
</dbReference>
<dbReference type="Proteomes" id="UP000694722">
    <property type="component" value="Unplaced"/>
</dbReference>
<dbReference type="Proteomes" id="UP000694725">
    <property type="component" value="Unplaced"/>
</dbReference>
<dbReference type="OrthoDB" id="9833134at2759"/>
<dbReference type="Proteomes" id="UP000694570">
    <property type="component" value="Unplaced"/>
</dbReference>
<evidence type="ECO:0000313" key="5">
    <source>
        <dbReference type="Proteomes" id="UP000694727"/>
    </source>
</evidence>
<dbReference type="Proteomes" id="UP000694571">
    <property type="component" value="Unplaced"/>
</dbReference>
<dbReference type="PANTHER" id="PTHR34829:SF1">
    <property type="entry name" value="SECRETOGLOBIN FAMILY 3A MEMBER 1"/>
    <property type="match status" value="1"/>
</dbReference>
<dbReference type="Proteomes" id="UP000694720">
    <property type="component" value="Unplaced"/>
</dbReference>
<dbReference type="CTD" id="92304"/>
<dbReference type="Ensembl" id="ENSSSCT00045056971.1">
    <property type="protein sequence ID" value="ENSSSCP00045039805.1"/>
    <property type="gene ID" value="ENSSSCG00045033340.1"/>
</dbReference>
<dbReference type="Proteomes" id="UP000694728">
    <property type="component" value="Unplaced"/>
</dbReference>
<dbReference type="GO" id="GO:0005615">
    <property type="term" value="C:extracellular space"/>
    <property type="evidence" value="ECO:0007669"/>
    <property type="project" value="Ensembl"/>
</dbReference>
<dbReference type="Proteomes" id="UP000694723">
    <property type="component" value="Unplaced"/>
</dbReference>
<dbReference type="Ensembl" id="ENSSSCT00040087838.1">
    <property type="protein sequence ID" value="ENSSSCP00040038595.1"/>
    <property type="gene ID" value="ENSSSCG00040064331.1"/>
</dbReference>
<gene>
    <name evidence="2" type="primary">SCGB3A1</name>
</gene>
<dbReference type="Proteomes" id="UP000314985">
    <property type="component" value="Chromosome 2"/>
</dbReference>
<dbReference type="Ensembl" id="ENSSSCT00030032564.1">
    <property type="protein sequence ID" value="ENSSSCP00030014645.1"/>
    <property type="gene ID" value="ENSSSCG00030023470.1"/>
</dbReference>
<organism evidence="2 5">
    <name type="scientific">Sus scrofa</name>
    <name type="common">Pig</name>
    <dbReference type="NCBI Taxonomy" id="9823"/>
    <lineage>
        <taxon>Eukaryota</taxon>
        <taxon>Metazoa</taxon>
        <taxon>Chordata</taxon>
        <taxon>Craniata</taxon>
        <taxon>Vertebrata</taxon>
        <taxon>Euteleostomi</taxon>
        <taxon>Mammalia</taxon>
        <taxon>Eutheria</taxon>
        <taxon>Laurasiatheria</taxon>
        <taxon>Artiodactyla</taxon>
        <taxon>Suina</taxon>
        <taxon>Suidae</taxon>
        <taxon>Sus</taxon>
    </lineage>
</organism>